<sequence>MISSVPYPTSYNEVHPRLVLQPIYLLGFLGTVLTMETVLMAILNSQITRSMVYATPKMPTKSTAESLNGSSSLGKNNHLRSAPFR</sequence>
<evidence type="ECO:0000313" key="2">
    <source>
        <dbReference type="Proteomes" id="UP000886501"/>
    </source>
</evidence>
<name>A0ACB6ZST0_THEGA</name>
<proteinExistence type="predicted"/>
<accession>A0ACB6ZST0</accession>
<protein>
    <submittedName>
        <fullName evidence="1">Uncharacterized protein</fullName>
    </submittedName>
</protein>
<organism evidence="1 2">
    <name type="scientific">Thelephora ganbajun</name>
    <name type="common">Ganba fungus</name>
    <dbReference type="NCBI Taxonomy" id="370292"/>
    <lineage>
        <taxon>Eukaryota</taxon>
        <taxon>Fungi</taxon>
        <taxon>Dikarya</taxon>
        <taxon>Basidiomycota</taxon>
        <taxon>Agaricomycotina</taxon>
        <taxon>Agaricomycetes</taxon>
        <taxon>Thelephorales</taxon>
        <taxon>Thelephoraceae</taxon>
        <taxon>Thelephora</taxon>
    </lineage>
</organism>
<reference evidence="1" key="2">
    <citation type="journal article" date="2020" name="Nat. Commun.">
        <title>Large-scale genome sequencing of mycorrhizal fungi provides insights into the early evolution of symbiotic traits.</title>
        <authorList>
            <person name="Miyauchi S."/>
            <person name="Kiss E."/>
            <person name="Kuo A."/>
            <person name="Drula E."/>
            <person name="Kohler A."/>
            <person name="Sanchez-Garcia M."/>
            <person name="Morin E."/>
            <person name="Andreopoulos B."/>
            <person name="Barry K.W."/>
            <person name="Bonito G."/>
            <person name="Buee M."/>
            <person name="Carver A."/>
            <person name="Chen C."/>
            <person name="Cichocki N."/>
            <person name="Clum A."/>
            <person name="Culley D."/>
            <person name="Crous P.W."/>
            <person name="Fauchery L."/>
            <person name="Girlanda M."/>
            <person name="Hayes R.D."/>
            <person name="Keri Z."/>
            <person name="LaButti K."/>
            <person name="Lipzen A."/>
            <person name="Lombard V."/>
            <person name="Magnuson J."/>
            <person name="Maillard F."/>
            <person name="Murat C."/>
            <person name="Nolan M."/>
            <person name="Ohm R.A."/>
            <person name="Pangilinan J."/>
            <person name="Pereira M.F."/>
            <person name="Perotto S."/>
            <person name="Peter M."/>
            <person name="Pfister S."/>
            <person name="Riley R."/>
            <person name="Sitrit Y."/>
            <person name="Stielow J.B."/>
            <person name="Szollosi G."/>
            <person name="Zifcakova L."/>
            <person name="Stursova M."/>
            <person name="Spatafora J.W."/>
            <person name="Tedersoo L."/>
            <person name="Vaario L.M."/>
            <person name="Yamada A."/>
            <person name="Yan M."/>
            <person name="Wang P."/>
            <person name="Xu J."/>
            <person name="Bruns T."/>
            <person name="Baldrian P."/>
            <person name="Vilgalys R."/>
            <person name="Dunand C."/>
            <person name="Henrissat B."/>
            <person name="Grigoriev I.V."/>
            <person name="Hibbett D."/>
            <person name="Nagy L.G."/>
            <person name="Martin F.M."/>
        </authorList>
    </citation>
    <scope>NUCLEOTIDE SEQUENCE</scope>
    <source>
        <strain evidence="1">P2</strain>
    </source>
</reference>
<reference evidence="1" key="1">
    <citation type="submission" date="2019-10" db="EMBL/GenBank/DDBJ databases">
        <authorList>
            <consortium name="DOE Joint Genome Institute"/>
            <person name="Kuo A."/>
            <person name="Miyauchi S."/>
            <person name="Kiss E."/>
            <person name="Drula E."/>
            <person name="Kohler A."/>
            <person name="Sanchez-Garcia M."/>
            <person name="Andreopoulos B."/>
            <person name="Barry K.W."/>
            <person name="Bonito G."/>
            <person name="Buee M."/>
            <person name="Carver A."/>
            <person name="Chen C."/>
            <person name="Cichocki N."/>
            <person name="Clum A."/>
            <person name="Culley D."/>
            <person name="Crous P.W."/>
            <person name="Fauchery L."/>
            <person name="Girlanda M."/>
            <person name="Hayes R."/>
            <person name="Keri Z."/>
            <person name="Labutti K."/>
            <person name="Lipzen A."/>
            <person name="Lombard V."/>
            <person name="Magnuson J."/>
            <person name="Maillard F."/>
            <person name="Morin E."/>
            <person name="Murat C."/>
            <person name="Nolan M."/>
            <person name="Ohm R."/>
            <person name="Pangilinan J."/>
            <person name="Pereira M."/>
            <person name="Perotto S."/>
            <person name="Peter M."/>
            <person name="Riley R."/>
            <person name="Sitrit Y."/>
            <person name="Stielow B."/>
            <person name="Szollosi G."/>
            <person name="Zifcakova L."/>
            <person name="Stursova M."/>
            <person name="Spatafora J.W."/>
            <person name="Tedersoo L."/>
            <person name="Vaario L.-M."/>
            <person name="Yamada A."/>
            <person name="Yan M."/>
            <person name="Wang P."/>
            <person name="Xu J."/>
            <person name="Bruns T."/>
            <person name="Baldrian P."/>
            <person name="Vilgalys R."/>
            <person name="Henrissat B."/>
            <person name="Grigoriev I.V."/>
            <person name="Hibbett D."/>
            <person name="Nagy L.G."/>
            <person name="Martin F.M."/>
        </authorList>
    </citation>
    <scope>NUCLEOTIDE SEQUENCE</scope>
    <source>
        <strain evidence="1">P2</strain>
    </source>
</reference>
<dbReference type="EMBL" id="MU117968">
    <property type="protein sequence ID" value="KAF9652503.1"/>
    <property type="molecule type" value="Genomic_DNA"/>
</dbReference>
<keyword evidence="2" id="KW-1185">Reference proteome</keyword>
<comment type="caution">
    <text evidence="1">The sequence shown here is derived from an EMBL/GenBank/DDBJ whole genome shotgun (WGS) entry which is preliminary data.</text>
</comment>
<evidence type="ECO:0000313" key="1">
    <source>
        <dbReference type="EMBL" id="KAF9652503.1"/>
    </source>
</evidence>
<dbReference type="Proteomes" id="UP000886501">
    <property type="component" value="Unassembled WGS sequence"/>
</dbReference>
<gene>
    <name evidence="1" type="ORF">BDM02DRAFT_3109041</name>
</gene>